<dbReference type="Pfam" id="PF01066">
    <property type="entry name" value="CDP-OH_P_transf"/>
    <property type="match status" value="1"/>
</dbReference>
<dbReference type="Gene3D" id="1.20.120.1760">
    <property type="match status" value="1"/>
</dbReference>
<feature type="transmembrane region" description="Helical" evidence="1">
    <location>
        <begin position="149"/>
        <end position="167"/>
    </location>
</feature>
<evidence type="ECO:0000313" key="3">
    <source>
        <dbReference type="Proteomes" id="UP001183817"/>
    </source>
</evidence>
<dbReference type="InterPro" id="IPR043130">
    <property type="entry name" value="CDP-OH_PTrfase_TM_dom"/>
</dbReference>
<reference evidence="2 3" key="1">
    <citation type="submission" date="2023-07" db="EMBL/GenBank/DDBJ databases">
        <title>Sequencing the genomes of 1000 actinobacteria strains.</title>
        <authorList>
            <person name="Klenk H.-P."/>
        </authorList>
    </citation>
    <scope>NUCLEOTIDE SEQUENCE [LARGE SCALE GENOMIC DNA]</scope>
    <source>
        <strain evidence="2 3">DSM 20167</strain>
    </source>
</reference>
<dbReference type="EMBL" id="JAVDYI010000001">
    <property type="protein sequence ID" value="MDR7360413.1"/>
    <property type="molecule type" value="Genomic_DNA"/>
</dbReference>
<name>A0ABU2BP35_9MICC</name>
<organism evidence="2 3">
    <name type="scientific">Paeniglutamicibacter sulfureus</name>
    <dbReference type="NCBI Taxonomy" id="43666"/>
    <lineage>
        <taxon>Bacteria</taxon>
        <taxon>Bacillati</taxon>
        <taxon>Actinomycetota</taxon>
        <taxon>Actinomycetes</taxon>
        <taxon>Micrococcales</taxon>
        <taxon>Micrococcaceae</taxon>
        <taxon>Paeniglutamicibacter</taxon>
    </lineage>
</organism>
<comment type="caution">
    <text evidence="2">The sequence shown here is derived from an EMBL/GenBank/DDBJ whole genome shotgun (WGS) entry which is preliminary data.</text>
</comment>
<gene>
    <name evidence="2" type="ORF">J2S64_004104</name>
</gene>
<feature type="transmembrane region" description="Helical" evidence="1">
    <location>
        <begin position="60"/>
        <end position="81"/>
    </location>
</feature>
<keyword evidence="1" id="KW-1133">Transmembrane helix</keyword>
<proteinExistence type="predicted"/>
<feature type="transmembrane region" description="Helical" evidence="1">
    <location>
        <begin position="220"/>
        <end position="240"/>
    </location>
</feature>
<dbReference type="InterPro" id="IPR000462">
    <property type="entry name" value="CDP-OH_P_trans"/>
</dbReference>
<dbReference type="RefSeq" id="WP_310293270.1">
    <property type="nucleotide sequence ID" value="NZ_BAAAWO010000001.1"/>
</dbReference>
<dbReference type="Proteomes" id="UP001183817">
    <property type="component" value="Unassembled WGS sequence"/>
</dbReference>
<evidence type="ECO:0000313" key="2">
    <source>
        <dbReference type="EMBL" id="MDR7360413.1"/>
    </source>
</evidence>
<accession>A0ABU2BP35</accession>
<evidence type="ECO:0000256" key="1">
    <source>
        <dbReference type="SAM" id="Phobius"/>
    </source>
</evidence>
<keyword evidence="3" id="KW-1185">Reference proteome</keyword>
<sequence length="273" mass="29858">MNETIRPSNPTLEQLRAVCQPPEVRARRNAEHWTAELYLRHISIYLTAVLVRTRISANGVTGLMILAGWLMSAALLIPGVWGPLLAVVLSQVQLYFDCSDGEVARWRGTQSPRGIFIDMVGHHTTEALIPIALGYRVFLELQTQGADAAQAWTTLFISAVLSVLLVLNRSQSLMVHAARGMAGLGKLPDTAEARAVSQTSFVGKLRSAARFLPFHKMLHAVELSLVILVLSIVSAIVGIPGIAEKWMLWILLPAVVLVNIGHFVSTMASSRLR</sequence>
<keyword evidence="1" id="KW-0812">Transmembrane</keyword>
<keyword evidence="1" id="KW-0472">Membrane</keyword>
<feature type="transmembrane region" description="Helical" evidence="1">
    <location>
        <begin position="246"/>
        <end position="264"/>
    </location>
</feature>
<protein>
    <submittedName>
        <fullName evidence="2">Phosphatidylglycerophosphate synthase</fullName>
    </submittedName>
</protein>